<evidence type="ECO:0000313" key="1">
    <source>
        <dbReference type="EMBL" id="KRX44431.1"/>
    </source>
</evidence>
<dbReference type="Proteomes" id="UP000055048">
    <property type="component" value="Unassembled WGS sequence"/>
</dbReference>
<comment type="caution">
    <text evidence="1">The sequence shown here is derived from an EMBL/GenBank/DDBJ whole genome shotgun (WGS) entry which is preliminary data.</text>
</comment>
<keyword evidence="2" id="KW-1185">Reference proteome</keyword>
<evidence type="ECO:0000313" key="2">
    <source>
        <dbReference type="Proteomes" id="UP000055048"/>
    </source>
</evidence>
<dbReference type="AlphaFoldDB" id="A0A0V0TZL3"/>
<dbReference type="EMBL" id="JYDJ01000096">
    <property type="protein sequence ID" value="KRX44431.1"/>
    <property type="molecule type" value="Genomic_DNA"/>
</dbReference>
<sequence length="75" mass="8450">MQIIILIAFQTNDTFRFHLKLDLSIMRSISMEKLESMYISARKLRSALAEAIGGMVKICSSTDTFGSFVCLTLKN</sequence>
<gene>
    <name evidence="1" type="ORF">T05_3623</name>
</gene>
<protein>
    <submittedName>
        <fullName evidence="1">Uncharacterized protein</fullName>
    </submittedName>
</protein>
<reference evidence="1 2" key="1">
    <citation type="submission" date="2015-01" db="EMBL/GenBank/DDBJ databases">
        <title>Evolution of Trichinella species and genotypes.</title>
        <authorList>
            <person name="Korhonen P.K."/>
            <person name="Edoardo P."/>
            <person name="Giuseppe L.R."/>
            <person name="Gasser R.B."/>
        </authorList>
    </citation>
    <scope>NUCLEOTIDE SEQUENCE [LARGE SCALE GENOMIC DNA]</scope>
    <source>
        <strain evidence="1">ISS417</strain>
    </source>
</reference>
<name>A0A0V0TZL3_9BILA</name>
<organism evidence="1 2">
    <name type="scientific">Trichinella murrelli</name>
    <dbReference type="NCBI Taxonomy" id="144512"/>
    <lineage>
        <taxon>Eukaryota</taxon>
        <taxon>Metazoa</taxon>
        <taxon>Ecdysozoa</taxon>
        <taxon>Nematoda</taxon>
        <taxon>Enoplea</taxon>
        <taxon>Dorylaimia</taxon>
        <taxon>Trichinellida</taxon>
        <taxon>Trichinellidae</taxon>
        <taxon>Trichinella</taxon>
    </lineage>
</organism>
<accession>A0A0V0TZL3</accession>
<proteinExistence type="predicted"/>